<dbReference type="Proteomes" id="UP000593561">
    <property type="component" value="Unassembled WGS sequence"/>
</dbReference>
<accession>A0A7J8RH93</accession>
<dbReference type="AlphaFoldDB" id="A0A7J8RH93"/>
<keyword evidence="3" id="KW-1185">Reference proteome</keyword>
<feature type="region of interest" description="Disordered" evidence="1">
    <location>
        <begin position="58"/>
        <end position="77"/>
    </location>
</feature>
<sequence length="77" mass="8866">MSSDEEYYIILHVDEHFVKDPYVKFKQIDLYVEHEVDNLIIVDENFLLTRKGDVQGVEVNGEGDDEGVEYDGKSDLG</sequence>
<organism evidence="2 3">
    <name type="scientific">Gossypium davidsonii</name>
    <name type="common">Davidson's cotton</name>
    <name type="synonym">Gossypium klotzschianum subsp. davidsonii</name>
    <dbReference type="NCBI Taxonomy" id="34287"/>
    <lineage>
        <taxon>Eukaryota</taxon>
        <taxon>Viridiplantae</taxon>
        <taxon>Streptophyta</taxon>
        <taxon>Embryophyta</taxon>
        <taxon>Tracheophyta</taxon>
        <taxon>Spermatophyta</taxon>
        <taxon>Magnoliopsida</taxon>
        <taxon>eudicotyledons</taxon>
        <taxon>Gunneridae</taxon>
        <taxon>Pentapetalae</taxon>
        <taxon>rosids</taxon>
        <taxon>malvids</taxon>
        <taxon>Malvales</taxon>
        <taxon>Malvaceae</taxon>
        <taxon>Malvoideae</taxon>
        <taxon>Gossypium</taxon>
    </lineage>
</organism>
<name>A0A7J8RH93_GOSDV</name>
<evidence type="ECO:0000313" key="2">
    <source>
        <dbReference type="EMBL" id="MBA0613208.1"/>
    </source>
</evidence>
<gene>
    <name evidence="2" type="ORF">Godav_013693</name>
</gene>
<evidence type="ECO:0000313" key="3">
    <source>
        <dbReference type="Proteomes" id="UP000593561"/>
    </source>
</evidence>
<evidence type="ECO:0000256" key="1">
    <source>
        <dbReference type="SAM" id="MobiDB-lite"/>
    </source>
</evidence>
<proteinExistence type="predicted"/>
<comment type="caution">
    <text evidence="2">The sequence shown here is derived from an EMBL/GenBank/DDBJ whole genome shotgun (WGS) entry which is preliminary data.</text>
</comment>
<reference evidence="2 3" key="1">
    <citation type="journal article" date="2019" name="Genome Biol. Evol.">
        <title>Insights into the evolution of the New World diploid cottons (Gossypium, subgenus Houzingenia) based on genome sequencing.</title>
        <authorList>
            <person name="Grover C.E."/>
            <person name="Arick M.A. 2nd"/>
            <person name="Thrash A."/>
            <person name="Conover J.L."/>
            <person name="Sanders W.S."/>
            <person name="Peterson D.G."/>
            <person name="Frelichowski J.E."/>
            <person name="Scheffler J.A."/>
            <person name="Scheffler B.E."/>
            <person name="Wendel J.F."/>
        </authorList>
    </citation>
    <scope>NUCLEOTIDE SEQUENCE [LARGE SCALE GENOMIC DNA]</scope>
    <source>
        <strain evidence="2">27</strain>
        <tissue evidence="2">Leaf</tissue>
    </source>
</reference>
<dbReference type="EMBL" id="JABFAC010000005">
    <property type="protein sequence ID" value="MBA0613208.1"/>
    <property type="molecule type" value="Genomic_DNA"/>
</dbReference>
<protein>
    <submittedName>
        <fullName evidence="2">Uncharacterized protein</fullName>
    </submittedName>
</protein>